<dbReference type="AlphaFoldDB" id="B7X0L5"/>
<comment type="caution">
    <text evidence="1">The sequence shown here is derived from an EMBL/GenBank/DDBJ whole genome shotgun (WGS) entry which is preliminary data.</text>
</comment>
<sequence length="44" mass="4543">MGAQAFAHELHDPALAFARHAVFGGGHADPCKHIADGGLTGKYV</sequence>
<dbReference type="Proteomes" id="UP000003039">
    <property type="component" value="Unassembled WGS sequence"/>
</dbReference>
<protein>
    <submittedName>
        <fullName evidence="1">Uncharacterized protein</fullName>
    </submittedName>
</protein>
<dbReference type="EMBL" id="AAUJ02000001">
    <property type="protein sequence ID" value="EED66365.1"/>
    <property type="molecule type" value="Genomic_DNA"/>
</dbReference>
<reference evidence="1 2" key="1">
    <citation type="journal article" date="2004" name="Appl. Environ. Microbiol.">
        <title>Mineralization of individual congeners of linear alkylbenzenesulfonate by defined pairs of heterotrophic bacteria.</title>
        <authorList>
            <person name="Schleheck D."/>
            <person name="Knepper T.P."/>
            <person name="Fischer K."/>
            <person name="Cook A.M."/>
        </authorList>
    </citation>
    <scope>NUCLEOTIDE SEQUENCE [LARGE SCALE GENOMIC DNA]</scope>
    <source>
        <strain evidence="2">DSM 14576 / KF-1</strain>
    </source>
</reference>
<organism evidence="1 2">
    <name type="scientific">Comamonas testosteroni (strain DSM 14576 / KF-1)</name>
    <name type="common">Pseudomonas testosteroni</name>
    <dbReference type="NCBI Taxonomy" id="399795"/>
    <lineage>
        <taxon>Bacteria</taxon>
        <taxon>Pseudomonadati</taxon>
        <taxon>Pseudomonadota</taxon>
        <taxon>Betaproteobacteria</taxon>
        <taxon>Burkholderiales</taxon>
        <taxon>Comamonadaceae</taxon>
        <taxon>Comamonas</taxon>
    </lineage>
</organism>
<gene>
    <name evidence="1" type="ORF">CtesDRAFT_PD1311</name>
</gene>
<proteinExistence type="predicted"/>
<accession>B7X0L5</accession>
<evidence type="ECO:0000313" key="2">
    <source>
        <dbReference type="Proteomes" id="UP000003039"/>
    </source>
</evidence>
<name>B7X0L5_COMTK</name>
<evidence type="ECO:0000313" key="1">
    <source>
        <dbReference type="EMBL" id="EED66365.1"/>
    </source>
</evidence>